<dbReference type="EMBL" id="CP059472">
    <property type="protein sequence ID" value="QMS97394.1"/>
    <property type="molecule type" value="Genomic_DNA"/>
</dbReference>
<protein>
    <recommendedName>
        <fullName evidence="6">WG repeat-containing protein</fullName>
    </recommendedName>
</protein>
<dbReference type="RefSeq" id="WP_181887912.1">
    <property type="nucleotide sequence ID" value="NZ_CP059472.1"/>
</dbReference>
<gene>
    <name evidence="3" type="ORF">H1R16_06500</name>
    <name evidence="2" type="ORF">H2507_11605</name>
</gene>
<feature type="compositionally biased region" description="Low complexity" evidence="1">
    <location>
        <begin position="225"/>
        <end position="241"/>
    </location>
</feature>
<dbReference type="KEGG" id="cbau:H1R16_06500"/>
<evidence type="ECO:0000313" key="3">
    <source>
        <dbReference type="EMBL" id="QMS97394.1"/>
    </source>
</evidence>
<dbReference type="Proteomes" id="UP000515349">
    <property type="component" value="Chromosome"/>
</dbReference>
<evidence type="ECO:0000256" key="1">
    <source>
        <dbReference type="SAM" id="MobiDB-lite"/>
    </source>
</evidence>
<organism evidence="3 4">
    <name type="scientific">Marnyiella aurantia</name>
    <dbReference type="NCBI Taxonomy" id="2758037"/>
    <lineage>
        <taxon>Bacteria</taxon>
        <taxon>Pseudomonadati</taxon>
        <taxon>Bacteroidota</taxon>
        <taxon>Flavobacteriia</taxon>
        <taxon>Flavobacteriales</taxon>
        <taxon>Weeksellaceae</taxon>
        <taxon>Marnyiella</taxon>
    </lineage>
</organism>
<dbReference type="Proteomes" id="UP000539710">
    <property type="component" value="Unassembled WGS sequence"/>
</dbReference>
<dbReference type="EMBL" id="JACEUX010000004">
    <property type="protein sequence ID" value="MBA5247815.1"/>
    <property type="molecule type" value="Genomic_DNA"/>
</dbReference>
<evidence type="ECO:0000313" key="4">
    <source>
        <dbReference type="Proteomes" id="UP000515349"/>
    </source>
</evidence>
<proteinExistence type="predicted"/>
<evidence type="ECO:0008006" key="6">
    <source>
        <dbReference type="Google" id="ProtNLM"/>
    </source>
</evidence>
<keyword evidence="5" id="KW-1185">Reference proteome</keyword>
<dbReference type="AlphaFoldDB" id="A0A7D7LNZ5"/>
<sequence>MHKLLTALFILLFGLCWAQITVPYRVGDKFGLSDENGKMLIPATYDVIDVHAPGEFTATKRSANGFKTTYITDNKIRLSDTDYNYFNLDSSFITAVKLKNTRDFGADDSRNSVTDIYTLNGKKLFEQSFRFVNFIEDEKKPPLKDEILILTNDLNGKYSLLLLNKNTTKVIKTFFENAVDVDTDYDWLPSSFNVKYVLARETTLNQLTITFENGRIKTQNTETVSSSSGMGRSVSESYSSFSPPPPPHAYALESIKSAPKKPEQKNDKVVLEIRMVDLNKRYTEPYTNQTMTLVNHKLTPEYANLVKVDNKWGFFGNQTKNWILPPAYDEIILDEGKCVFCSTYIVREGEVYRIIEIENNKQKIFTGKFEKFPHFSKKDFGRKGFQLIQLFDQDGKFFAYANQDGKVYHSK</sequence>
<reference evidence="3 4" key="1">
    <citation type="submission" date="2020-07" db="EMBL/GenBank/DDBJ databases">
        <title>Chryseobacterium sp.cx-624.</title>
        <authorList>
            <person name="Yang C."/>
        </authorList>
    </citation>
    <scope>NUCLEOTIDE SEQUENCE [LARGE SCALE GENOMIC DNA]</scope>
    <source>
        <strain evidence="3">Cx-624</strain>
        <strain evidence="4">cx-624</strain>
    </source>
</reference>
<accession>A0A7D7LNZ5</accession>
<feature type="region of interest" description="Disordered" evidence="1">
    <location>
        <begin position="220"/>
        <end position="245"/>
    </location>
</feature>
<evidence type="ECO:0000313" key="5">
    <source>
        <dbReference type="Proteomes" id="UP000539710"/>
    </source>
</evidence>
<reference evidence="5" key="2">
    <citation type="submission" date="2020-07" db="EMBL/GenBank/DDBJ databases">
        <title>Flavobacterium sp. xlx-214.</title>
        <authorList>
            <person name="Yang C."/>
        </authorList>
    </citation>
    <scope>NUCLEOTIDE SEQUENCE [LARGE SCALE GENOMIC DNA]</scope>
    <source>
        <strain evidence="5">CX-624</strain>
    </source>
</reference>
<reference evidence="2" key="3">
    <citation type="submission" date="2020-07" db="EMBL/GenBank/DDBJ databases">
        <authorList>
            <person name="Yang C."/>
        </authorList>
    </citation>
    <scope>NUCLEOTIDE SEQUENCE</scope>
    <source>
        <strain evidence="2">Cx-624</strain>
    </source>
</reference>
<evidence type="ECO:0000313" key="2">
    <source>
        <dbReference type="EMBL" id="MBA5247815.1"/>
    </source>
</evidence>
<name>A0A7D7LNZ5_9FLAO</name>